<feature type="compositionally biased region" description="Basic residues" evidence="13">
    <location>
        <begin position="977"/>
        <end position="987"/>
    </location>
</feature>
<dbReference type="InterPro" id="IPR033179">
    <property type="entry name" value="PSD_type2_pro"/>
</dbReference>
<evidence type="ECO:0000256" key="9">
    <source>
        <dbReference type="ARBA" id="ARBA00023239"/>
    </source>
</evidence>
<feature type="region of interest" description="Disordered" evidence="13">
    <location>
        <begin position="821"/>
        <end position="853"/>
    </location>
</feature>
<feature type="compositionally biased region" description="Low complexity" evidence="13">
    <location>
        <begin position="992"/>
        <end position="1013"/>
    </location>
</feature>
<comment type="subcellular location">
    <subcellularLocation>
        <location evidence="12">Golgi apparatus membrane</location>
        <topology evidence="12">Peripheral membrane protein</topology>
        <orientation evidence="12">Cytoplasmic side</orientation>
    </subcellularLocation>
    <subcellularLocation>
        <location evidence="12">Endosome membrane</location>
        <topology evidence="12">Peripheral membrane protein</topology>
        <orientation evidence="12">Cytoplasmic side</orientation>
    </subcellularLocation>
</comment>
<feature type="region of interest" description="Disordered" evidence="13">
    <location>
        <begin position="889"/>
        <end position="1013"/>
    </location>
</feature>
<feature type="compositionally biased region" description="Polar residues" evidence="13">
    <location>
        <begin position="890"/>
        <end position="911"/>
    </location>
</feature>
<feature type="region of interest" description="Disordered" evidence="13">
    <location>
        <begin position="648"/>
        <end position="693"/>
    </location>
</feature>
<keyword evidence="5 12" id="KW-0443">Lipid metabolism</keyword>
<dbReference type="PANTHER" id="PTHR10067">
    <property type="entry name" value="PHOSPHATIDYLSERINE DECARBOXYLASE"/>
    <property type="match status" value="1"/>
</dbReference>
<dbReference type="NCBIfam" id="TIGR00163">
    <property type="entry name" value="PS_decarb"/>
    <property type="match status" value="1"/>
</dbReference>
<dbReference type="CDD" id="cd00030">
    <property type="entry name" value="C2"/>
    <property type="match status" value="1"/>
</dbReference>
<keyword evidence="10 12" id="KW-1208">Phospholipid metabolism</keyword>
<feature type="active site" description="Charge relay system; for autoendoproteolytic cleavage activity" evidence="12">
    <location>
        <position position="1270"/>
    </location>
</feature>
<evidence type="ECO:0000256" key="6">
    <source>
        <dbReference type="ARBA" id="ARBA00023136"/>
    </source>
</evidence>
<dbReference type="PROSITE" id="PS50004">
    <property type="entry name" value="C2"/>
    <property type="match status" value="2"/>
</dbReference>
<feature type="chain" id="PRO_5043063380" description="Phosphatidylserine decarboxylase 2 beta chain" evidence="12">
    <location>
        <begin position="1"/>
        <end position="1356"/>
    </location>
</feature>
<keyword evidence="3 12" id="KW-0210">Decarboxylase</keyword>
<evidence type="ECO:0000313" key="16">
    <source>
        <dbReference type="Proteomes" id="UP001362999"/>
    </source>
</evidence>
<feature type="active site" description="Schiff-base intermediate with substrate; via pyruvic acid; for decarboxylase activity" evidence="12">
    <location>
        <position position="1357"/>
    </location>
</feature>
<feature type="compositionally biased region" description="Basic and acidic residues" evidence="13">
    <location>
        <begin position="404"/>
        <end position="415"/>
    </location>
</feature>
<dbReference type="GO" id="GO:0004609">
    <property type="term" value="F:phosphatidylserine decarboxylase activity"/>
    <property type="evidence" value="ECO:0007669"/>
    <property type="project" value="UniProtKB-UniRule"/>
</dbReference>
<organism evidence="15 16">
    <name type="scientific">Favolaschia claudopus</name>
    <dbReference type="NCBI Taxonomy" id="2862362"/>
    <lineage>
        <taxon>Eukaryota</taxon>
        <taxon>Fungi</taxon>
        <taxon>Dikarya</taxon>
        <taxon>Basidiomycota</taxon>
        <taxon>Agaricomycotina</taxon>
        <taxon>Agaricomycetes</taxon>
        <taxon>Agaricomycetidae</taxon>
        <taxon>Agaricales</taxon>
        <taxon>Marasmiineae</taxon>
        <taxon>Mycenaceae</taxon>
        <taxon>Favolaschia</taxon>
    </lineage>
</organism>
<feature type="compositionally biased region" description="Basic and acidic residues" evidence="13">
    <location>
        <begin position="821"/>
        <end position="830"/>
    </location>
</feature>
<comment type="PTM">
    <text evidence="12">Is synthesized initially as an inactive proenzyme. Formation of the active enzyme involves a self-maturation process in which the active site pyruvoyl group is generated from an internal serine residue via an autocatalytic post-translational modification. Two non-identical subunits are generated from the proenzyme in this reaction, and the pyruvate is formed at the N-terminus of the alpha chain, which is derived from the carboxyl end of the proenzyme. The autoendoproteolytic cleavage occurs by a canonical serine protease mechanism, in which the side chain hydroxyl group of the serine supplies its oxygen atom to form the C-terminus of the beta chain, while the remainder of the serine residue undergoes an oxidative deamination to produce ammonia and the pyruvoyl prosthetic group on the alpha chain. During this reaction, the Ser that is part of the protease active site of the proenzyme becomes the pyruvoyl prosthetic group, which constitutes an essential element of the active site of the mature decarboxylase.</text>
</comment>
<sequence length="1401" mass="152131">MTTPAPNNKKRKLRRALKLPFNGRATGSGGRLAPRAGEQPIIFLRVQVLGGNGLIAKDRNGFSDPFVVASLLSTRHQTPVAKKTLNPIYAAKDSTWDFPIYPSLMDKLGVVELVVWDKDVLRKDYLGEAGVAVEDWFVEGRAKGWEGEGNLPFHIPLVSSRPGTPAQGSLQLRLGFVAPPPPPNAPNQAQVDFDAVYRGLVKTSRGSGRRSLVAVPPTEGVGTIRSTTSPLNRNASTTTFAEFAAGFDDDGGLSSDSSESEGEGEGEGEGESGEEDEEGEEEEGLEECEEDEENEAAAAVSQTPAISVIPGSPATEFDPDVDARTPTGPSPLTTPTPSSAGAGAAATTPTPNTTTTAPAPTRPANDKKRPSFIALPLPKKFLPSRSRSRPTTPGAAGMSGGETGGKEKETKETKEKKKGFRRSWHGNASAGGAGEGGDKDQAKEKSKEKEQEKAPTEPKKRGGRRPKPQRAYSLGGDVGPPIGSRRQAEVERARENDIVGIVMLEIAGAEDLPRLKNSGWFLFLVLLPRFVSSSRRRFVFVSSRLRCLRPFGTRLVSFPFFSTRFVGMTRTSFDMDPFVVISFGKKVFRTRVIRHSLNPVWDEKLLFHVRRYEIGYEARLTVLDWDKLSSNDYIGECAFNVSDLVADAPQPLPPSPPSTSSQGGLTATSPSVPAFNVEEGEDADATARERGTRIPLYAETEAGDHPMKEFKLKLEIGAGQVGMKEPLWESKHKPMITFRAKYQPYSLLRQRFWRQYLMQYDTDDTKTISHVEMTSMLDSLGSTLTGSTVDSFFTRFGKDPRTDDLTFEEAIRCLETEVLRPQSERRRVDEDSPGTGVSVSASPAPGGAGAGAEGELKLGEMDFAGPGLDVDFSGEGKGYTTEPAEMVLLSPSTTPGSEHSRQTTTSGSSSDVDLEEESPVSSSMEASGSSNVASTSTSTSSSNLTSSAVTTPSASSTASTPPAAPAGTSGSAAAPSKKSRFRRPRYRKTQDSTVSASQIASVSQASSGSPGSEESFERVINVKNCPLCHRPRLNSKAEIDIITHIAVCASKDWNIVDRIVVGNFVTASQAQRKFFTRILGKISSGNYKLGANSANIIVQNRMTGQLEEEKMQVYVRLGIRLLYKGMKSRMEGGRARRLLKSLSIKQGIKYDSTESAQDIPGFIEFHGLKVDEIQDPLDSFKTFNQFFYRKLKPSARPVEKPDDPYRLVSAADCRFMAFESVSEATRLWIKGREFTVARLLGDAYKHEAERYTGGALAIFRLAPQDYHRFHSPVEGTIGNMTYIAGEYYTVNPQAIRTALDVYGENARKIVPIDSPQFGRVMAVCVGAMMVGSIETTVKEGESVKRGQEFGYFAFGGSTIVLLFEKDMVEWDEDLLVNGRASLETLVRVGMGIGAGKKKSGR</sequence>
<feature type="chain" id="PRO_5043063381" description="Phosphatidylserine decarboxylase 2 alpha chain" evidence="12">
    <location>
        <begin position="1357"/>
        <end position="1401"/>
    </location>
</feature>
<keyword evidence="12" id="KW-0333">Golgi apparatus</keyword>
<keyword evidence="6 12" id="KW-0472">Membrane</keyword>
<keyword evidence="16" id="KW-1185">Reference proteome</keyword>
<dbReference type="GO" id="GO:0005795">
    <property type="term" value="C:Golgi stack"/>
    <property type="evidence" value="ECO:0007669"/>
    <property type="project" value="UniProtKB-UniRule"/>
</dbReference>
<dbReference type="InterPro" id="IPR011992">
    <property type="entry name" value="EF-hand-dom_pair"/>
</dbReference>
<dbReference type="EC" id="4.1.1.65" evidence="12"/>
<comment type="similarity">
    <text evidence="12">Belongs to the phosphatidylserine decarboxylase family. PSD-B subfamily. Eukaryotic type II sub-subfamily.</text>
</comment>
<keyword evidence="12" id="KW-0967">Endosome</keyword>
<keyword evidence="8 12" id="KW-0594">Phospholipid biosynthesis</keyword>
<evidence type="ECO:0000256" key="8">
    <source>
        <dbReference type="ARBA" id="ARBA00023209"/>
    </source>
</evidence>
<dbReference type="HAMAP" id="MF_00663">
    <property type="entry name" value="PS_decarb_PSD_B_type2"/>
    <property type="match status" value="1"/>
</dbReference>
<dbReference type="SUPFAM" id="SSF49562">
    <property type="entry name" value="C2 domain (Calcium/lipid-binding domain, CaLB)"/>
    <property type="match status" value="2"/>
</dbReference>
<dbReference type="PROSITE" id="PS00018">
    <property type="entry name" value="EF_HAND_1"/>
    <property type="match status" value="1"/>
</dbReference>
<evidence type="ECO:0000313" key="15">
    <source>
        <dbReference type="EMBL" id="KAK6980779.1"/>
    </source>
</evidence>
<dbReference type="InterPro" id="IPR033177">
    <property type="entry name" value="PSD-B"/>
</dbReference>
<evidence type="ECO:0000256" key="1">
    <source>
        <dbReference type="ARBA" id="ARBA00005189"/>
    </source>
</evidence>
<dbReference type="SMART" id="SM00239">
    <property type="entry name" value="C2"/>
    <property type="match status" value="2"/>
</dbReference>
<evidence type="ECO:0000256" key="7">
    <source>
        <dbReference type="ARBA" id="ARBA00023145"/>
    </source>
</evidence>
<keyword evidence="9 12" id="KW-0456">Lyase</keyword>
<comment type="domain">
    <text evidence="12">The C2 domains have an essential, but non-catalytic function. They may facilitate interactions with other proteins and are required for lipid transport function.</text>
</comment>
<evidence type="ECO:0000256" key="2">
    <source>
        <dbReference type="ARBA" id="ARBA00022516"/>
    </source>
</evidence>
<name>A0AAV9ZG57_9AGAR</name>
<feature type="domain" description="C2" evidence="14">
    <location>
        <begin position="526"/>
        <end position="654"/>
    </location>
</feature>
<evidence type="ECO:0000256" key="11">
    <source>
        <dbReference type="ARBA" id="ARBA00023317"/>
    </source>
</evidence>
<dbReference type="GO" id="GO:0010008">
    <property type="term" value="C:endosome membrane"/>
    <property type="evidence" value="ECO:0007669"/>
    <property type="project" value="UniProtKB-SubCell"/>
</dbReference>
<keyword evidence="4" id="KW-0106">Calcium</keyword>
<keyword evidence="2 12" id="KW-0444">Lipid biosynthesis</keyword>
<evidence type="ECO:0000256" key="3">
    <source>
        <dbReference type="ARBA" id="ARBA00022793"/>
    </source>
</evidence>
<dbReference type="GO" id="GO:0000139">
    <property type="term" value="C:Golgi membrane"/>
    <property type="evidence" value="ECO:0007669"/>
    <property type="project" value="UniProtKB-SubCell"/>
</dbReference>
<dbReference type="InterPro" id="IPR003817">
    <property type="entry name" value="PS_Dcarbxylase"/>
</dbReference>
<proteinExistence type="inferred from homology"/>
<dbReference type="Pfam" id="PF00168">
    <property type="entry name" value="C2"/>
    <property type="match status" value="2"/>
</dbReference>
<protein>
    <recommendedName>
        <fullName evidence="12">Phosphatidylserine decarboxylase proenzyme 2</fullName>
        <ecNumber evidence="12">4.1.1.65</ecNumber>
    </recommendedName>
    <component>
        <recommendedName>
            <fullName evidence="12">Phosphatidylserine decarboxylase 2 beta chain</fullName>
        </recommendedName>
    </component>
    <component>
        <recommendedName>
            <fullName evidence="12">Phosphatidylserine decarboxylase 2 alpha chain</fullName>
        </recommendedName>
    </component>
</protein>
<evidence type="ECO:0000259" key="14">
    <source>
        <dbReference type="PROSITE" id="PS50004"/>
    </source>
</evidence>
<feature type="compositionally biased region" description="Acidic residues" evidence="13">
    <location>
        <begin position="258"/>
        <end position="295"/>
    </location>
</feature>
<dbReference type="GO" id="GO:0006646">
    <property type="term" value="P:phosphatidylethanolamine biosynthetic process"/>
    <property type="evidence" value="ECO:0007669"/>
    <property type="project" value="UniProtKB-UniRule"/>
</dbReference>
<gene>
    <name evidence="12" type="primary">PSD2</name>
    <name evidence="15" type="ORF">R3P38DRAFT_3294280</name>
</gene>
<feature type="compositionally biased region" description="Low complexity" evidence="13">
    <location>
        <begin position="335"/>
        <end position="363"/>
    </location>
</feature>
<evidence type="ECO:0000256" key="4">
    <source>
        <dbReference type="ARBA" id="ARBA00022837"/>
    </source>
</evidence>
<dbReference type="InterPro" id="IPR000008">
    <property type="entry name" value="C2_dom"/>
</dbReference>
<feature type="compositionally biased region" description="Low complexity" evidence="13">
    <location>
        <begin position="927"/>
        <end position="976"/>
    </location>
</feature>
<dbReference type="Proteomes" id="UP001362999">
    <property type="component" value="Unassembled WGS sequence"/>
</dbReference>
<dbReference type="InterPro" id="IPR035892">
    <property type="entry name" value="C2_domain_sf"/>
</dbReference>
<feature type="compositionally biased region" description="Basic and acidic residues" evidence="13">
    <location>
        <begin position="436"/>
        <end position="460"/>
    </location>
</feature>
<accession>A0AAV9ZG57</accession>
<dbReference type="GO" id="GO:0016540">
    <property type="term" value="P:protein autoprocessing"/>
    <property type="evidence" value="ECO:0007669"/>
    <property type="project" value="UniProtKB-UniRule"/>
</dbReference>
<evidence type="ECO:0000256" key="12">
    <source>
        <dbReference type="HAMAP-Rule" id="MF_03209"/>
    </source>
</evidence>
<keyword evidence="11 12" id="KW-0670">Pyruvate</keyword>
<dbReference type="SUPFAM" id="SSF47473">
    <property type="entry name" value="EF-hand"/>
    <property type="match status" value="1"/>
</dbReference>
<feature type="domain" description="C2" evidence="14">
    <location>
        <begin position="28"/>
        <end position="146"/>
    </location>
</feature>
<evidence type="ECO:0000256" key="10">
    <source>
        <dbReference type="ARBA" id="ARBA00023264"/>
    </source>
</evidence>
<reference evidence="15 16" key="1">
    <citation type="journal article" date="2024" name="J Genomics">
        <title>Draft genome sequencing and assembly of Favolaschia claudopus CIRM-BRFM 2984 isolated from oak limbs.</title>
        <authorList>
            <person name="Navarro D."/>
            <person name="Drula E."/>
            <person name="Chaduli D."/>
            <person name="Cazenave R."/>
            <person name="Ahrendt S."/>
            <person name="Wang J."/>
            <person name="Lipzen A."/>
            <person name="Daum C."/>
            <person name="Barry K."/>
            <person name="Grigoriev I.V."/>
            <person name="Favel A."/>
            <person name="Rosso M.N."/>
            <person name="Martin F."/>
        </authorList>
    </citation>
    <scope>NUCLEOTIDE SEQUENCE [LARGE SCALE GENOMIC DNA]</scope>
    <source>
        <strain evidence="15 16">CIRM-BRFM 2984</strain>
    </source>
</reference>
<dbReference type="InterPro" id="IPR018247">
    <property type="entry name" value="EF_Hand_1_Ca_BS"/>
</dbReference>
<keyword evidence="7 12" id="KW-0865">Zymogen</keyword>
<dbReference type="Gene3D" id="1.10.238.10">
    <property type="entry name" value="EF-hand"/>
    <property type="match status" value="1"/>
</dbReference>
<comment type="function">
    <text evidence="12">Catalyzes the formation of phosphatidylethanolamine (PtdEtn) from phosphatidylserine (PtdSer). Plays a central role in phospholipid metabolism and in the interorganelle trafficking of phosphatidylserine.</text>
</comment>
<feature type="active site" description="Charge relay system; for autoendoproteolytic cleavage activity" evidence="12">
    <location>
        <position position="1212"/>
    </location>
</feature>
<comment type="subunit">
    <text evidence="12">Heterodimer of a large membrane-associated beta subunit and a small pyruvoyl-containing alpha subunit.</text>
</comment>
<evidence type="ECO:0000256" key="5">
    <source>
        <dbReference type="ARBA" id="ARBA00023098"/>
    </source>
</evidence>
<comment type="pathway">
    <text evidence="12">Phospholipid metabolism; phosphatidylethanolamine biosynthesis; phosphatidylethanolamine from CDP-diacylglycerol: step 2/2.</text>
</comment>
<feature type="compositionally biased region" description="Low complexity" evidence="13">
    <location>
        <begin position="836"/>
        <end position="845"/>
    </location>
</feature>
<comment type="pathway">
    <text evidence="1">Lipid metabolism.</text>
</comment>
<comment type="cofactor">
    <cofactor evidence="12">
        <name>pyruvate</name>
        <dbReference type="ChEBI" id="CHEBI:15361"/>
    </cofactor>
    <text evidence="12">Binds 1 pyruvoyl group covalently per subunit.</text>
</comment>
<comment type="caution">
    <text evidence="15">The sequence shown here is derived from an EMBL/GenBank/DDBJ whole genome shotgun (WGS) entry which is preliminary data.</text>
</comment>
<dbReference type="EMBL" id="JAWWNJ010000157">
    <property type="protein sequence ID" value="KAK6980779.1"/>
    <property type="molecule type" value="Genomic_DNA"/>
</dbReference>
<dbReference type="PANTHER" id="PTHR10067:SF17">
    <property type="entry name" value="PHOSPHATIDYLSERINE DECARBOXYLASE PROENZYME 2"/>
    <property type="match status" value="1"/>
</dbReference>
<dbReference type="Pfam" id="PF02666">
    <property type="entry name" value="PS_Dcarbxylase"/>
    <property type="match status" value="1"/>
</dbReference>
<feature type="modified residue" description="Pyruvic acid (Ser); by autocatalysis" evidence="12">
    <location>
        <position position="1357"/>
    </location>
</feature>
<feature type="active site" description="Charge relay system; for autoendoproteolytic cleavage activity" evidence="12">
    <location>
        <position position="1357"/>
    </location>
</feature>
<evidence type="ECO:0000256" key="13">
    <source>
        <dbReference type="SAM" id="MobiDB-lite"/>
    </source>
</evidence>
<comment type="catalytic activity">
    <reaction evidence="12">
        <text>a 1,2-diacyl-sn-glycero-3-phospho-L-serine + H(+) = a 1,2-diacyl-sn-glycero-3-phosphoethanolamine + CO2</text>
        <dbReference type="Rhea" id="RHEA:20828"/>
        <dbReference type="ChEBI" id="CHEBI:15378"/>
        <dbReference type="ChEBI" id="CHEBI:16526"/>
        <dbReference type="ChEBI" id="CHEBI:57262"/>
        <dbReference type="ChEBI" id="CHEBI:64612"/>
        <dbReference type="EC" id="4.1.1.65"/>
    </reaction>
</comment>
<feature type="compositionally biased region" description="Polar residues" evidence="13">
    <location>
        <begin position="224"/>
        <end position="240"/>
    </location>
</feature>
<feature type="region of interest" description="Disordered" evidence="13">
    <location>
        <begin position="207"/>
        <end position="488"/>
    </location>
</feature>
<dbReference type="Gene3D" id="2.60.40.150">
    <property type="entry name" value="C2 domain"/>
    <property type="match status" value="2"/>
</dbReference>
<feature type="site" description="Cleavage (non-hydrolytic); by autocatalysis" evidence="12">
    <location>
        <begin position="1356"/>
        <end position="1357"/>
    </location>
</feature>